<dbReference type="Proteomes" id="UP000294257">
    <property type="component" value="Unassembled WGS sequence"/>
</dbReference>
<evidence type="ECO:0000256" key="4">
    <source>
        <dbReference type="PROSITE-ProRule" id="PRU00335"/>
    </source>
</evidence>
<dbReference type="OrthoDB" id="3192968at2"/>
<sequence length="212" mass="23062">MGTVEPATRLRADAQRNRDLIISAAKTVFASRGPDVPMEEIAKESGVGVGTLYRRFPDRDALIRAVAADNLGQILDKVRAAMAEEPTGWDALARIMRLSTDLRLSVALTASSERSLEIIRGDEKITELRRTLMGALDEVVTLAQREKTVRQDVGGGDVAVLCSLLLQKVRSLSEEGLEFATERCVAIMLDGLRASASNPLPGRPLTKNDVKH</sequence>
<feature type="domain" description="HTH tetR-type" evidence="5">
    <location>
        <begin position="15"/>
        <end position="74"/>
    </location>
</feature>
<comment type="caution">
    <text evidence="6">The sequence shown here is derived from an EMBL/GenBank/DDBJ whole genome shotgun (WGS) entry which is preliminary data.</text>
</comment>
<keyword evidence="7" id="KW-1185">Reference proteome</keyword>
<keyword evidence="1" id="KW-0805">Transcription regulation</keyword>
<protein>
    <submittedName>
        <fullName evidence="6">TetR family transcriptional regulator</fullName>
    </submittedName>
</protein>
<dbReference type="Gene3D" id="1.10.357.10">
    <property type="entry name" value="Tetracycline Repressor, domain 2"/>
    <property type="match status" value="1"/>
</dbReference>
<keyword evidence="2 4" id="KW-0238">DNA-binding</keyword>
<dbReference type="Pfam" id="PF21597">
    <property type="entry name" value="TetR_C_43"/>
    <property type="match status" value="1"/>
</dbReference>
<dbReference type="InterPro" id="IPR009057">
    <property type="entry name" value="Homeodomain-like_sf"/>
</dbReference>
<reference evidence="6 7" key="1">
    <citation type="submission" date="2019-02" db="EMBL/GenBank/DDBJ databases">
        <title>Genomic Encyclopedia of Type Strains, Phase IV (KMG-IV): sequencing the most valuable type-strain genomes for metagenomic binning, comparative biology and taxonomic classification.</title>
        <authorList>
            <person name="Goeker M."/>
        </authorList>
    </citation>
    <scope>NUCLEOTIDE SEQUENCE [LARGE SCALE GENOMIC DNA]</scope>
    <source>
        <strain evidence="6 7">DSM 101727</strain>
    </source>
</reference>
<organism evidence="6 7">
    <name type="scientific">Herbihabitans rhizosphaerae</name>
    <dbReference type="NCBI Taxonomy" id="1872711"/>
    <lineage>
        <taxon>Bacteria</taxon>
        <taxon>Bacillati</taxon>
        <taxon>Actinomycetota</taxon>
        <taxon>Actinomycetes</taxon>
        <taxon>Pseudonocardiales</taxon>
        <taxon>Pseudonocardiaceae</taxon>
        <taxon>Herbihabitans</taxon>
    </lineage>
</organism>
<dbReference type="SUPFAM" id="SSF48498">
    <property type="entry name" value="Tetracyclin repressor-like, C-terminal domain"/>
    <property type="match status" value="1"/>
</dbReference>
<dbReference type="PANTHER" id="PTHR30055">
    <property type="entry name" value="HTH-TYPE TRANSCRIPTIONAL REGULATOR RUTR"/>
    <property type="match status" value="1"/>
</dbReference>
<name>A0A4Q7KRR1_9PSEU</name>
<dbReference type="AlphaFoldDB" id="A0A4Q7KRR1"/>
<dbReference type="EMBL" id="SGWQ01000004">
    <property type="protein sequence ID" value="RZS39255.1"/>
    <property type="molecule type" value="Genomic_DNA"/>
</dbReference>
<accession>A0A4Q7KRR1</accession>
<dbReference type="GO" id="GO:0000976">
    <property type="term" value="F:transcription cis-regulatory region binding"/>
    <property type="evidence" value="ECO:0007669"/>
    <property type="project" value="TreeGrafter"/>
</dbReference>
<dbReference type="InterPro" id="IPR050109">
    <property type="entry name" value="HTH-type_TetR-like_transc_reg"/>
</dbReference>
<evidence type="ECO:0000259" key="5">
    <source>
        <dbReference type="PROSITE" id="PS50977"/>
    </source>
</evidence>
<dbReference type="InterPro" id="IPR049445">
    <property type="entry name" value="TetR_SbtR-like_C"/>
</dbReference>
<dbReference type="PROSITE" id="PS50977">
    <property type="entry name" value="HTH_TETR_2"/>
    <property type="match status" value="1"/>
</dbReference>
<keyword evidence="3" id="KW-0804">Transcription</keyword>
<dbReference type="PANTHER" id="PTHR30055:SF234">
    <property type="entry name" value="HTH-TYPE TRANSCRIPTIONAL REGULATOR BETI"/>
    <property type="match status" value="1"/>
</dbReference>
<dbReference type="GO" id="GO:0003700">
    <property type="term" value="F:DNA-binding transcription factor activity"/>
    <property type="evidence" value="ECO:0007669"/>
    <property type="project" value="TreeGrafter"/>
</dbReference>
<evidence type="ECO:0000256" key="2">
    <source>
        <dbReference type="ARBA" id="ARBA00023125"/>
    </source>
</evidence>
<dbReference type="InterPro" id="IPR036271">
    <property type="entry name" value="Tet_transcr_reg_TetR-rel_C_sf"/>
</dbReference>
<evidence type="ECO:0000256" key="3">
    <source>
        <dbReference type="ARBA" id="ARBA00023163"/>
    </source>
</evidence>
<dbReference type="InterPro" id="IPR001647">
    <property type="entry name" value="HTH_TetR"/>
</dbReference>
<evidence type="ECO:0000313" key="7">
    <source>
        <dbReference type="Proteomes" id="UP000294257"/>
    </source>
</evidence>
<dbReference type="Pfam" id="PF00440">
    <property type="entry name" value="TetR_N"/>
    <property type="match status" value="1"/>
</dbReference>
<evidence type="ECO:0000256" key="1">
    <source>
        <dbReference type="ARBA" id="ARBA00023015"/>
    </source>
</evidence>
<dbReference type="SUPFAM" id="SSF46689">
    <property type="entry name" value="Homeodomain-like"/>
    <property type="match status" value="1"/>
</dbReference>
<feature type="DNA-binding region" description="H-T-H motif" evidence="4">
    <location>
        <begin position="37"/>
        <end position="56"/>
    </location>
</feature>
<proteinExistence type="predicted"/>
<gene>
    <name evidence="6" type="ORF">EV193_104472</name>
</gene>
<evidence type="ECO:0000313" key="6">
    <source>
        <dbReference type="EMBL" id="RZS39255.1"/>
    </source>
</evidence>
<dbReference type="PRINTS" id="PR00455">
    <property type="entry name" value="HTHTETR"/>
</dbReference>